<gene>
    <name evidence="1" type="ORF">DPMN_076972</name>
</gene>
<accession>A0A9D4BNW9</accession>
<keyword evidence="2" id="KW-1185">Reference proteome</keyword>
<comment type="caution">
    <text evidence="1">The sequence shown here is derived from an EMBL/GenBank/DDBJ whole genome shotgun (WGS) entry which is preliminary data.</text>
</comment>
<sequence length="154" mass="16986">MVKNTTKHLNIHDNPYLTSIPGLSVHIPALHPSVNQLLYFYFSSLQSRPSTFLTPIIPSPLFSSALIFPPASSFPPSSPSSPFTRLSSLNYIPFLIPLSVHSTPPSIHCHIFLPLPLTLPYLTASLDNPLLSQPPFPPPQPRFFTQSLTQSTSN</sequence>
<dbReference type="AlphaFoldDB" id="A0A9D4BNW9"/>
<proteinExistence type="predicted"/>
<evidence type="ECO:0000313" key="1">
    <source>
        <dbReference type="EMBL" id="KAH3701973.1"/>
    </source>
</evidence>
<name>A0A9D4BNW9_DREPO</name>
<dbReference type="Proteomes" id="UP000828390">
    <property type="component" value="Unassembled WGS sequence"/>
</dbReference>
<protein>
    <submittedName>
        <fullName evidence="1">Uncharacterized protein</fullName>
    </submittedName>
</protein>
<reference evidence="1" key="2">
    <citation type="submission" date="2020-11" db="EMBL/GenBank/DDBJ databases">
        <authorList>
            <person name="McCartney M.A."/>
            <person name="Auch B."/>
            <person name="Kono T."/>
            <person name="Mallez S."/>
            <person name="Becker A."/>
            <person name="Gohl D.M."/>
            <person name="Silverstein K.A.T."/>
            <person name="Koren S."/>
            <person name="Bechman K.B."/>
            <person name="Herman A."/>
            <person name="Abrahante J.E."/>
            <person name="Garbe J."/>
        </authorList>
    </citation>
    <scope>NUCLEOTIDE SEQUENCE</scope>
    <source>
        <strain evidence="1">Duluth1</strain>
        <tissue evidence="1">Whole animal</tissue>
    </source>
</reference>
<evidence type="ECO:0000313" key="2">
    <source>
        <dbReference type="Proteomes" id="UP000828390"/>
    </source>
</evidence>
<dbReference type="EMBL" id="JAIWYP010000015">
    <property type="protein sequence ID" value="KAH3701973.1"/>
    <property type="molecule type" value="Genomic_DNA"/>
</dbReference>
<organism evidence="1 2">
    <name type="scientific">Dreissena polymorpha</name>
    <name type="common">Zebra mussel</name>
    <name type="synonym">Mytilus polymorpha</name>
    <dbReference type="NCBI Taxonomy" id="45954"/>
    <lineage>
        <taxon>Eukaryota</taxon>
        <taxon>Metazoa</taxon>
        <taxon>Spiralia</taxon>
        <taxon>Lophotrochozoa</taxon>
        <taxon>Mollusca</taxon>
        <taxon>Bivalvia</taxon>
        <taxon>Autobranchia</taxon>
        <taxon>Heteroconchia</taxon>
        <taxon>Euheterodonta</taxon>
        <taxon>Imparidentia</taxon>
        <taxon>Neoheterodontei</taxon>
        <taxon>Myida</taxon>
        <taxon>Dreissenoidea</taxon>
        <taxon>Dreissenidae</taxon>
        <taxon>Dreissena</taxon>
    </lineage>
</organism>
<reference evidence="1" key="1">
    <citation type="journal article" date="2019" name="bioRxiv">
        <title>The Genome of the Zebra Mussel, Dreissena polymorpha: A Resource for Invasive Species Research.</title>
        <authorList>
            <person name="McCartney M.A."/>
            <person name="Auch B."/>
            <person name="Kono T."/>
            <person name="Mallez S."/>
            <person name="Zhang Y."/>
            <person name="Obille A."/>
            <person name="Becker A."/>
            <person name="Abrahante J.E."/>
            <person name="Garbe J."/>
            <person name="Badalamenti J.P."/>
            <person name="Herman A."/>
            <person name="Mangelson H."/>
            <person name="Liachko I."/>
            <person name="Sullivan S."/>
            <person name="Sone E.D."/>
            <person name="Koren S."/>
            <person name="Silverstein K.A.T."/>
            <person name="Beckman K.B."/>
            <person name="Gohl D.M."/>
        </authorList>
    </citation>
    <scope>NUCLEOTIDE SEQUENCE</scope>
    <source>
        <strain evidence="1">Duluth1</strain>
        <tissue evidence="1">Whole animal</tissue>
    </source>
</reference>